<feature type="transmembrane region" description="Helical" evidence="2">
    <location>
        <begin position="7"/>
        <end position="28"/>
    </location>
</feature>
<reference evidence="4" key="1">
    <citation type="journal article" date="2020" name="Stud. Mycol.">
        <title>101 Dothideomycetes genomes: a test case for predicting lifestyles and emergence of pathogens.</title>
        <authorList>
            <person name="Haridas S."/>
            <person name="Albert R."/>
            <person name="Binder M."/>
            <person name="Bloem J."/>
            <person name="Labutti K."/>
            <person name="Salamov A."/>
            <person name="Andreopoulos B."/>
            <person name="Baker S."/>
            <person name="Barry K."/>
            <person name="Bills G."/>
            <person name="Bluhm B."/>
            <person name="Cannon C."/>
            <person name="Castanera R."/>
            <person name="Culley D."/>
            <person name="Daum C."/>
            <person name="Ezra D."/>
            <person name="Gonzalez J."/>
            <person name="Henrissat B."/>
            <person name="Kuo A."/>
            <person name="Liang C."/>
            <person name="Lipzen A."/>
            <person name="Lutzoni F."/>
            <person name="Magnuson J."/>
            <person name="Mondo S."/>
            <person name="Nolan M."/>
            <person name="Ohm R."/>
            <person name="Pangilinan J."/>
            <person name="Park H.-J."/>
            <person name="Ramirez L."/>
            <person name="Alfaro M."/>
            <person name="Sun H."/>
            <person name="Tritt A."/>
            <person name="Yoshinaga Y."/>
            <person name="Zwiers L.-H."/>
            <person name="Turgeon B."/>
            <person name="Goodwin S."/>
            <person name="Spatafora J."/>
            <person name="Crous P."/>
            <person name="Grigoriev I."/>
        </authorList>
    </citation>
    <scope>NUCLEOTIDE SEQUENCE</scope>
    <source>
        <strain evidence="4">CBS 109.77</strain>
    </source>
</reference>
<dbReference type="InterPro" id="IPR034164">
    <property type="entry name" value="Pepsin-like_dom"/>
</dbReference>
<dbReference type="GO" id="GO:0006508">
    <property type="term" value="P:proteolysis"/>
    <property type="evidence" value="ECO:0007669"/>
    <property type="project" value="UniProtKB-KW"/>
</dbReference>
<dbReference type="CDD" id="cd05471">
    <property type="entry name" value="pepsin_like"/>
    <property type="match status" value="1"/>
</dbReference>
<dbReference type="PANTHER" id="PTHR47966:SF75">
    <property type="entry name" value="ENDOPEPTIDASE (CTSD), PUTATIVE (AFU_ORTHOLOGUE AFUA_4G07040)-RELATED"/>
    <property type="match status" value="1"/>
</dbReference>
<keyword evidence="2" id="KW-0472">Membrane</keyword>
<dbReference type="EMBL" id="MU002396">
    <property type="protein sequence ID" value="KAF2786854.1"/>
    <property type="molecule type" value="Genomic_DNA"/>
</dbReference>
<keyword evidence="2" id="KW-1133">Transmembrane helix</keyword>
<comment type="similarity">
    <text evidence="1">Belongs to the peptidase A1 family.</text>
</comment>
<evidence type="ECO:0000256" key="2">
    <source>
        <dbReference type="SAM" id="Phobius"/>
    </source>
</evidence>
<dbReference type="AlphaFoldDB" id="A0A6A6WSG1"/>
<dbReference type="InterPro" id="IPR001461">
    <property type="entry name" value="Aspartic_peptidase_A1"/>
</dbReference>
<dbReference type="InterPro" id="IPR021109">
    <property type="entry name" value="Peptidase_aspartic_dom_sf"/>
</dbReference>
<accession>A0A6A6WSG1</accession>
<proteinExistence type="inferred from homology"/>
<dbReference type="Proteomes" id="UP000799757">
    <property type="component" value="Unassembled WGS sequence"/>
</dbReference>
<keyword evidence="5" id="KW-1185">Reference proteome</keyword>
<evidence type="ECO:0000259" key="3">
    <source>
        <dbReference type="PROSITE" id="PS51767"/>
    </source>
</evidence>
<dbReference type="PANTHER" id="PTHR47966">
    <property type="entry name" value="BETA-SITE APP-CLEAVING ENZYME, ISOFORM A-RELATED"/>
    <property type="match status" value="1"/>
</dbReference>
<dbReference type="PROSITE" id="PS51767">
    <property type="entry name" value="PEPTIDASE_A1"/>
    <property type="match status" value="1"/>
</dbReference>
<evidence type="ECO:0000313" key="5">
    <source>
        <dbReference type="Proteomes" id="UP000799757"/>
    </source>
</evidence>
<keyword evidence="4" id="KW-0378">Hydrolase</keyword>
<dbReference type="SUPFAM" id="SSF50630">
    <property type="entry name" value="Acid proteases"/>
    <property type="match status" value="1"/>
</dbReference>
<dbReference type="InterPro" id="IPR033121">
    <property type="entry name" value="PEPTIDASE_A1"/>
</dbReference>
<sequence length="446" mass="49690">MTALDRIIPFTAYSVALVAAVYWAFFILTDVVQQVVVNSEGNAQPTHPSKPGIASLDVYLPPNQKNDNNQNVDLALDGQPISLLLDTSFADLFVVSSECSNEGPESPCYGTQHPFSIKEDTIVLPNETFHTGLYTGTITGNVSFPDVSYGDLVARYITTALIYDAWPNYFRNGSFTGVIGVGLRRASIQWRQHKRLPMIDASILQGIFERPILTLSSPRYGDPEQHTGSLTFGEVQKKYASINISYADVVPFSRTPEKPNGLDHLLTIGWTAELEGLRVNNVEVNVTRGRLRPDGRHVSVVDTGAAGLFIRTADFNAVVLRFNGPTQIEVQPNNETIVWFQCDQPQLLEFKFRGEWFAIDPLDLIEANADRIVNGMRMCLSTLRPYESTLFGDSLMGLPFLRSVLAVFDYVTDDMYSQPPRLGLGSTVDPKKAFERYGEVYRNRMA</sequence>
<dbReference type="OrthoDB" id="15189at2759"/>
<dbReference type="PRINTS" id="PR00792">
    <property type="entry name" value="PEPSIN"/>
</dbReference>
<evidence type="ECO:0000313" key="4">
    <source>
        <dbReference type="EMBL" id="KAF2786854.1"/>
    </source>
</evidence>
<gene>
    <name evidence="4" type="ORF">K505DRAFT_379985</name>
</gene>
<keyword evidence="4" id="KW-0645">Protease</keyword>
<protein>
    <submittedName>
        <fullName evidence="4">Acid protease</fullName>
    </submittedName>
</protein>
<feature type="domain" description="Peptidase A1" evidence="3">
    <location>
        <begin position="68"/>
        <end position="425"/>
    </location>
</feature>
<dbReference type="GO" id="GO:0004190">
    <property type="term" value="F:aspartic-type endopeptidase activity"/>
    <property type="evidence" value="ECO:0007669"/>
    <property type="project" value="InterPro"/>
</dbReference>
<organism evidence="4 5">
    <name type="scientific">Melanomma pulvis-pyrius CBS 109.77</name>
    <dbReference type="NCBI Taxonomy" id="1314802"/>
    <lineage>
        <taxon>Eukaryota</taxon>
        <taxon>Fungi</taxon>
        <taxon>Dikarya</taxon>
        <taxon>Ascomycota</taxon>
        <taxon>Pezizomycotina</taxon>
        <taxon>Dothideomycetes</taxon>
        <taxon>Pleosporomycetidae</taxon>
        <taxon>Pleosporales</taxon>
        <taxon>Melanommataceae</taxon>
        <taxon>Melanomma</taxon>
    </lineage>
</organism>
<keyword evidence="2" id="KW-0812">Transmembrane</keyword>
<dbReference type="Pfam" id="PF00026">
    <property type="entry name" value="Asp"/>
    <property type="match status" value="1"/>
</dbReference>
<name>A0A6A6WSG1_9PLEO</name>
<evidence type="ECO:0000256" key="1">
    <source>
        <dbReference type="ARBA" id="ARBA00007447"/>
    </source>
</evidence>
<dbReference type="Gene3D" id="2.40.70.10">
    <property type="entry name" value="Acid Proteases"/>
    <property type="match status" value="2"/>
</dbReference>